<gene>
    <name evidence="2" type="ORF">SSE37_17895</name>
</gene>
<dbReference type="PROSITE" id="PS51257">
    <property type="entry name" value="PROKAR_LIPOPROTEIN"/>
    <property type="match status" value="1"/>
</dbReference>
<evidence type="ECO:0008006" key="4">
    <source>
        <dbReference type="Google" id="ProtNLM"/>
    </source>
</evidence>
<organism evidence="2 3">
    <name type="scientific">Sagittula stellata (strain ATCC 700073 / DSM 11524 / E-37)</name>
    <dbReference type="NCBI Taxonomy" id="388399"/>
    <lineage>
        <taxon>Bacteria</taxon>
        <taxon>Pseudomonadati</taxon>
        <taxon>Pseudomonadota</taxon>
        <taxon>Alphaproteobacteria</taxon>
        <taxon>Rhodobacterales</taxon>
        <taxon>Roseobacteraceae</taxon>
        <taxon>Sagittula</taxon>
    </lineage>
</organism>
<protein>
    <recommendedName>
        <fullName evidence="4">Lipoprotein</fullName>
    </recommendedName>
</protein>
<accession>A3K8V2</accession>
<keyword evidence="1" id="KW-0732">Signal</keyword>
<dbReference type="eggNOG" id="ENOG50332MU">
    <property type="taxonomic scope" value="Bacteria"/>
</dbReference>
<reference evidence="2 3" key="1">
    <citation type="submission" date="2006-06" db="EMBL/GenBank/DDBJ databases">
        <authorList>
            <person name="Moran M.A."/>
            <person name="Ferriera S."/>
            <person name="Johnson J."/>
            <person name="Kravitz S."/>
            <person name="Beeson K."/>
            <person name="Sutton G."/>
            <person name="Rogers Y.-H."/>
            <person name="Friedman R."/>
            <person name="Frazier M."/>
            <person name="Venter J.C."/>
        </authorList>
    </citation>
    <scope>NUCLEOTIDE SEQUENCE [LARGE SCALE GENOMIC DNA]</scope>
    <source>
        <strain evidence="2 3">E-37</strain>
    </source>
</reference>
<proteinExistence type="predicted"/>
<evidence type="ECO:0000313" key="3">
    <source>
        <dbReference type="Proteomes" id="UP000005713"/>
    </source>
</evidence>
<evidence type="ECO:0000256" key="1">
    <source>
        <dbReference type="SAM" id="SignalP"/>
    </source>
</evidence>
<feature type="chain" id="PRO_5002654489" description="Lipoprotein" evidence="1">
    <location>
        <begin position="24"/>
        <end position="146"/>
    </location>
</feature>
<dbReference type="Proteomes" id="UP000005713">
    <property type="component" value="Unassembled WGS sequence"/>
</dbReference>
<evidence type="ECO:0000313" key="2">
    <source>
        <dbReference type="EMBL" id="EBA06335.1"/>
    </source>
</evidence>
<dbReference type="AlphaFoldDB" id="A3K8V2"/>
<dbReference type="EMBL" id="AAYA01000016">
    <property type="protein sequence ID" value="EBA06335.1"/>
    <property type="molecule type" value="Genomic_DNA"/>
</dbReference>
<keyword evidence="3" id="KW-1185">Reference proteome</keyword>
<sequence length="146" mass="15158">MKNIVLYRTLVAVLMAVSVAGCAARTPGPSVPLRAGSDLDTARAAFQSCLGPAAQSGQTTLAGHYVGSVLWGGVVVGPIFVASNADALRYNGEVSGMDRCMNKNGFVRRDLTPQEMRALEGADPATRQAILNHLVAGGTLDTMARG</sequence>
<dbReference type="RefSeq" id="WP_005862611.1">
    <property type="nucleotide sequence ID" value="NZ_AAYA01000016.1"/>
</dbReference>
<name>A3K8V2_SAGS3</name>
<comment type="caution">
    <text evidence="2">The sequence shown here is derived from an EMBL/GenBank/DDBJ whole genome shotgun (WGS) entry which is preliminary data.</text>
</comment>
<dbReference type="OrthoDB" id="7706261at2"/>
<feature type="signal peptide" evidence="1">
    <location>
        <begin position="1"/>
        <end position="23"/>
    </location>
</feature>